<feature type="transmembrane region" description="Helical" evidence="5">
    <location>
        <begin position="243"/>
        <end position="261"/>
    </location>
</feature>
<keyword evidence="5" id="KW-1133">Transmembrane helix</keyword>
<proteinExistence type="inferred from homology"/>
<dbReference type="InterPro" id="IPR036259">
    <property type="entry name" value="MFS_trans_sf"/>
</dbReference>
<accession>A0A3B0UE09</accession>
<dbReference type="SUPFAM" id="SSF103473">
    <property type="entry name" value="MFS general substrate transporter"/>
    <property type="match status" value="1"/>
</dbReference>
<feature type="transmembrane region" description="Helical" evidence="5">
    <location>
        <begin position="281"/>
        <end position="301"/>
    </location>
</feature>
<feature type="transmembrane region" description="Helical" evidence="5">
    <location>
        <begin position="52"/>
        <end position="69"/>
    </location>
</feature>
<feature type="transmembrane region" description="Helical" evidence="5">
    <location>
        <begin position="368"/>
        <end position="387"/>
    </location>
</feature>
<feature type="transmembrane region" description="Helical" evidence="5">
    <location>
        <begin position="313"/>
        <end position="332"/>
    </location>
</feature>
<dbReference type="GO" id="GO:0055056">
    <property type="term" value="F:D-glucose transmembrane transporter activity"/>
    <property type="evidence" value="ECO:0007669"/>
    <property type="project" value="InterPro"/>
</dbReference>
<dbReference type="AlphaFoldDB" id="A0A3B0UE09"/>
<dbReference type="InterPro" id="IPR011701">
    <property type="entry name" value="MFS"/>
</dbReference>
<dbReference type="InterPro" id="IPR020846">
    <property type="entry name" value="MFS_dom"/>
</dbReference>
<gene>
    <name evidence="7" type="ORF">MNBD_BACTEROID07-665</name>
</gene>
<evidence type="ECO:0000256" key="1">
    <source>
        <dbReference type="ARBA" id="ARBA00003321"/>
    </source>
</evidence>
<dbReference type="NCBIfam" id="TIGR01272">
    <property type="entry name" value="gluP"/>
    <property type="match status" value="1"/>
</dbReference>
<reference evidence="7" key="1">
    <citation type="submission" date="2018-06" db="EMBL/GenBank/DDBJ databases">
        <authorList>
            <person name="Zhirakovskaya E."/>
        </authorList>
    </citation>
    <scope>NUCLEOTIDE SEQUENCE</scope>
</reference>
<dbReference type="GO" id="GO:0005886">
    <property type="term" value="C:plasma membrane"/>
    <property type="evidence" value="ECO:0007669"/>
    <property type="project" value="UniProtKB-SubCell"/>
</dbReference>
<comment type="similarity">
    <text evidence="3">Belongs to the major facilitator superfamily. FHS transporter (TC 2.A.1.7) family.</text>
</comment>
<dbReference type="EMBL" id="UOET01000096">
    <property type="protein sequence ID" value="VAW27350.1"/>
    <property type="molecule type" value="Genomic_DNA"/>
</dbReference>
<organism evidence="7">
    <name type="scientific">hydrothermal vent metagenome</name>
    <dbReference type="NCBI Taxonomy" id="652676"/>
    <lineage>
        <taxon>unclassified sequences</taxon>
        <taxon>metagenomes</taxon>
        <taxon>ecological metagenomes</taxon>
    </lineage>
</organism>
<evidence type="ECO:0000259" key="6">
    <source>
        <dbReference type="PROSITE" id="PS50850"/>
    </source>
</evidence>
<keyword evidence="4" id="KW-1003">Cell membrane</keyword>
<dbReference type="PROSITE" id="PS50850">
    <property type="entry name" value="MFS"/>
    <property type="match status" value="1"/>
</dbReference>
<evidence type="ECO:0000256" key="2">
    <source>
        <dbReference type="ARBA" id="ARBA00004429"/>
    </source>
</evidence>
<dbReference type="GO" id="GO:0005354">
    <property type="term" value="F:galactose transmembrane transporter activity"/>
    <property type="evidence" value="ECO:0007669"/>
    <property type="project" value="InterPro"/>
</dbReference>
<feature type="transmembrane region" description="Helical" evidence="5">
    <location>
        <begin position="338"/>
        <end position="356"/>
    </location>
</feature>
<dbReference type="PANTHER" id="PTHR43702:SF12">
    <property type="entry name" value="N-ACETYL GLUCOSAMINE TRANSPORTER NAGP"/>
    <property type="match status" value="1"/>
</dbReference>
<protein>
    <submittedName>
        <fullName evidence="7">N-acetyl glucosamine transporter, NagP</fullName>
    </submittedName>
</protein>
<evidence type="ECO:0000313" key="7">
    <source>
        <dbReference type="EMBL" id="VAW27350.1"/>
    </source>
</evidence>
<evidence type="ECO:0000256" key="4">
    <source>
        <dbReference type="ARBA" id="ARBA00022475"/>
    </source>
</evidence>
<dbReference type="Gene3D" id="1.20.1250.20">
    <property type="entry name" value="MFS general substrate transporter like domains"/>
    <property type="match status" value="2"/>
</dbReference>
<dbReference type="Pfam" id="PF07690">
    <property type="entry name" value="MFS_1"/>
    <property type="match status" value="1"/>
</dbReference>
<name>A0A3B0UE09_9ZZZZ</name>
<evidence type="ECO:0000256" key="3">
    <source>
        <dbReference type="ARBA" id="ARBA00009120"/>
    </source>
</evidence>
<feature type="transmembrane region" description="Helical" evidence="5">
    <location>
        <begin position="81"/>
        <end position="101"/>
    </location>
</feature>
<feature type="transmembrane region" description="Helical" evidence="5">
    <location>
        <begin position="107"/>
        <end position="131"/>
    </location>
</feature>
<dbReference type="PANTHER" id="PTHR43702">
    <property type="entry name" value="L-FUCOSE-PROTON SYMPORTER"/>
    <property type="match status" value="1"/>
</dbReference>
<feature type="transmembrane region" description="Helical" evidence="5">
    <location>
        <begin position="12"/>
        <end position="32"/>
    </location>
</feature>
<comment type="function">
    <text evidence="1">Intake of glucose and galactose.</text>
</comment>
<feature type="transmembrane region" description="Helical" evidence="5">
    <location>
        <begin position="399"/>
        <end position="417"/>
    </location>
</feature>
<dbReference type="InterPro" id="IPR050375">
    <property type="entry name" value="MFS_TsgA-like"/>
</dbReference>
<feature type="transmembrane region" description="Helical" evidence="5">
    <location>
        <begin position="190"/>
        <end position="215"/>
    </location>
</feature>
<comment type="subcellular location">
    <subcellularLocation>
        <location evidence="2">Cell inner membrane</location>
        <topology evidence="2">Multi-pass membrane protein</topology>
    </subcellularLocation>
</comment>
<dbReference type="InterPro" id="IPR005964">
    <property type="entry name" value="Glc/Gal_transptr_bac"/>
</dbReference>
<keyword evidence="5" id="KW-0472">Membrane</keyword>
<keyword evidence="5" id="KW-0812">Transmembrane</keyword>
<evidence type="ECO:0000256" key="5">
    <source>
        <dbReference type="SAM" id="Phobius"/>
    </source>
</evidence>
<feature type="transmembrane region" description="Helical" evidence="5">
    <location>
        <begin position="152"/>
        <end position="170"/>
    </location>
</feature>
<sequence>MTSTTVNSKQNKLGPIMIIGLLFFIFGFVTWLNATLIPYLKTACELTSFESYFVTFAFYISYFVMALPSSRVLEKIGFKNGMSLGLLVMALGALIFIPAAYTRTYVWFLTGLFVQGTGLALLQTAANPYVTILGPIESAAKRISIMGVANKFAGILSPIILGAVILNGIGKLNKGLTGMSGTDKAAALDILALKVILPYVIIAVVLIIMAGFIWISSLPEVEAVEEEVSGNEVKRTSLFRFPYFWLGVVALFFYVGAEVVAVDTLINYGLSLGFNINVAKFFSSFTLIAMIVGYLVGIITIPRVISQQKALRYFAVLGILFTLIAVFTHGYISVLFVAALGFANAVMWPAIWPLAIDGLGKFTKRASAIMVMAIAGGATIPLIYGYLSGIPSVGSTHAYAILIICYAIIFCFATWGYKIGKHNV</sequence>
<feature type="domain" description="Major facilitator superfamily (MFS) profile" evidence="6">
    <location>
        <begin position="15"/>
        <end position="424"/>
    </location>
</feature>
<dbReference type="CDD" id="cd17394">
    <property type="entry name" value="MFS_FucP_like"/>
    <property type="match status" value="1"/>
</dbReference>
<dbReference type="GO" id="GO:1904659">
    <property type="term" value="P:D-glucose transmembrane transport"/>
    <property type="evidence" value="ECO:0007669"/>
    <property type="project" value="InterPro"/>
</dbReference>